<feature type="compositionally biased region" description="Basic and acidic residues" evidence="4">
    <location>
        <begin position="510"/>
        <end position="519"/>
    </location>
</feature>
<evidence type="ECO:0000313" key="6">
    <source>
        <dbReference type="EMBL" id="VDP52622.1"/>
    </source>
</evidence>
<sequence>MRGSVPLFWSQESSKVVVGRPPLEILRDDPFYESMGLHFSSLLKRHGSPVIVLNLMKKREKRQFETILSDRFERGITYLSQFLPSRILQPSDSLNTLFIETIDSSPPIMYIGFDIARVQKMKRTVVLNKLQPIIDNCQCGIIRVNCVDCLDRTNTAQFVIGRVVLAYQLYGLGFLAEPDFMDNSQIDRLLQDLYDEHGDTLALQYGGSQLVHNINTYRKVKKLSSHSRDFVQTLSRYYSNKFSDWEKQCAISLFLRIYRPNLWSGTLYDFIKNHLIPRYLIDETDTFKSDIPTLFHSDTDQILASVAASLSGCIWDMCSDAYLHWLDAWARLPTSRFSLTDWCSRDLLQCLPRAMDITQKSVLYNDRCLVLPSNDIRVDWFNEFYDLTSYVDLDHLKTNEQLHSQHSNNNNIKYTSVPEKDQLTNCSYPTLSNIYMDLGRSICAAHSFPNFTDIPHFDWSTKQNNLSSKYYKDGNNSNEALNPSISNVELNKTKKFKKVKDKCPVNNNFDDEKDKKQQEKSAVVAEDDGDNGEDKSSSDRYRECYYSHLFVGIISLHSIINVLVLK</sequence>
<keyword evidence="3" id="KW-0472">Membrane</keyword>
<dbReference type="PANTHER" id="PTHR45738">
    <property type="entry name" value="POLYPHOSPHOINOSITIDE PHOSPHATASE"/>
    <property type="match status" value="1"/>
</dbReference>
<proteinExistence type="predicted"/>
<evidence type="ECO:0000256" key="1">
    <source>
        <dbReference type="ARBA" id="ARBA00004308"/>
    </source>
</evidence>
<name>A0A183KEI1_9TREM</name>
<dbReference type="InterPro" id="IPR002013">
    <property type="entry name" value="SAC_dom"/>
</dbReference>
<dbReference type="STRING" id="6186.A0A183KEI1"/>
<dbReference type="Pfam" id="PF02383">
    <property type="entry name" value="Syja_N"/>
    <property type="match status" value="1"/>
</dbReference>
<protein>
    <submittedName>
        <fullName evidence="8">SAC domain-containing protein</fullName>
    </submittedName>
</protein>
<accession>A0A183KEI1</accession>
<gene>
    <name evidence="6" type="ORF">SCUD_LOCUS13425</name>
</gene>
<dbReference type="PANTHER" id="PTHR45738:SF5">
    <property type="entry name" value="POLYPHOSPHOINOSITIDE PHOSPHATASE"/>
    <property type="match status" value="1"/>
</dbReference>
<dbReference type="WBParaSite" id="SCUD_0001342801-mRNA-1">
    <property type="protein sequence ID" value="SCUD_0001342801-mRNA-1"/>
    <property type="gene ID" value="SCUD_0001342801"/>
</dbReference>
<dbReference type="GO" id="GO:0012505">
    <property type="term" value="C:endomembrane system"/>
    <property type="evidence" value="ECO:0007669"/>
    <property type="project" value="UniProtKB-SubCell"/>
</dbReference>
<feature type="region of interest" description="Disordered" evidence="4">
    <location>
        <begin position="505"/>
        <end position="538"/>
    </location>
</feature>
<evidence type="ECO:0000256" key="3">
    <source>
        <dbReference type="ARBA" id="ARBA00023136"/>
    </source>
</evidence>
<dbReference type="AlphaFoldDB" id="A0A183KEI1"/>
<reference evidence="8" key="1">
    <citation type="submission" date="2016-06" db="UniProtKB">
        <authorList>
            <consortium name="WormBaseParasite"/>
        </authorList>
    </citation>
    <scope>IDENTIFICATION</scope>
</reference>
<evidence type="ECO:0000313" key="7">
    <source>
        <dbReference type="Proteomes" id="UP000279833"/>
    </source>
</evidence>
<feature type="domain" description="SAC" evidence="5">
    <location>
        <begin position="1"/>
        <end position="207"/>
    </location>
</feature>
<evidence type="ECO:0000313" key="8">
    <source>
        <dbReference type="WBParaSite" id="SCUD_0001342801-mRNA-1"/>
    </source>
</evidence>
<organism evidence="8">
    <name type="scientific">Schistosoma curassoni</name>
    <dbReference type="NCBI Taxonomy" id="6186"/>
    <lineage>
        <taxon>Eukaryota</taxon>
        <taxon>Metazoa</taxon>
        <taxon>Spiralia</taxon>
        <taxon>Lophotrochozoa</taxon>
        <taxon>Platyhelminthes</taxon>
        <taxon>Trematoda</taxon>
        <taxon>Digenea</taxon>
        <taxon>Strigeidida</taxon>
        <taxon>Schistosomatoidea</taxon>
        <taxon>Schistosomatidae</taxon>
        <taxon>Schistosoma</taxon>
    </lineage>
</organism>
<dbReference type="GO" id="GO:0046856">
    <property type="term" value="P:phosphatidylinositol dephosphorylation"/>
    <property type="evidence" value="ECO:0007669"/>
    <property type="project" value="InterPro"/>
</dbReference>
<comment type="subcellular location">
    <subcellularLocation>
        <location evidence="1">Endomembrane system</location>
    </subcellularLocation>
</comment>
<dbReference type="Proteomes" id="UP000279833">
    <property type="component" value="Unassembled WGS sequence"/>
</dbReference>
<dbReference type="GO" id="GO:0043813">
    <property type="term" value="F:phosphatidylinositol-3,5-bisphosphate 5-phosphatase activity"/>
    <property type="evidence" value="ECO:0007669"/>
    <property type="project" value="InterPro"/>
</dbReference>
<evidence type="ECO:0000256" key="4">
    <source>
        <dbReference type="SAM" id="MobiDB-lite"/>
    </source>
</evidence>
<keyword evidence="2" id="KW-0378">Hydrolase</keyword>
<keyword evidence="7" id="KW-1185">Reference proteome</keyword>
<dbReference type="EMBL" id="UZAK01035862">
    <property type="protein sequence ID" value="VDP52622.1"/>
    <property type="molecule type" value="Genomic_DNA"/>
</dbReference>
<reference evidence="6 7" key="2">
    <citation type="submission" date="2018-11" db="EMBL/GenBank/DDBJ databases">
        <authorList>
            <consortium name="Pathogen Informatics"/>
        </authorList>
    </citation>
    <scope>NUCLEOTIDE SEQUENCE [LARGE SCALE GENOMIC DNA]</scope>
    <source>
        <strain evidence="6">Dakar</strain>
        <strain evidence="7">Dakar, Senegal</strain>
    </source>
</reference>
<evidence type="ECO:0000256" key="2">
    <source>
        <dbReference type="ARBA" id="ARBA00022801"/>
    </source>
</evidence>
<dbReference type="PROSITE" id="PS50275">
    <property type="entry name" value="SAC"/>
    <property type="match status" value="1"/>
</dbReference>
<dbReference type="InterPro" id="IPR043573">
    <property type="entry name" value="Fig4-like"/>
</dbReference>
<evidence type="ECO:0000259" key="5">
    <source>
        <dbReference type="PROSITE" id="PS50275"/>
    </source>
</evidence>